<evidence type="ECO:0000313" key="3">
    <source>
        <dbReference type="Proteomes" id="UP001412239"/>
    </source>
</evidence>
<dbReference type="SMART" id="SM00256">
    <property type="entry name" value="FBOX"/>
    <property type="match status" value="1"/>
</dbReference>
<dbReference type="SUPFAM" id="SSF81383">
    <property type="entry name" value="F-box domain"/>
    <property type="match status" value="1"/>
</dbReference>
<dbReference type="PROSITE" id="PS50181">
    <property type="entry name" value="FBOX"/>
    <property type="match status" value="1"/>
</dbReference>
<dbReference type="Proteomes" id="UP001412239">
    <property type="component" value="Unassembled WGS sequence"/>
</dbReference>
<proteinExistence type="predicted"/>
<reference evidence="2" key="1">
    <citation type="submission" date="2015-10" db="EMBL/GenBank/DDBJ databases">
        <authorList>
            <person name="Regsiter A."/>
            <person name="william w."/>
        </authorList>
    </citation>
    <scope>NUCLEOTIDE SEQUENCE</scope>
    <source>
        <strain evidence="2">Montdore</strain>
    </source>
</reference>
<organism evidence="2 3">
    <name type="scientific">Tuber aestivum</name>
    <name type="common">summer truffle</name>
    <dbReference type="NCBI Taxonomy" id="59557"/>
    <lineage>
        <taxon>Eukaryota</taxon>
        <taxon>Fungi</taxon>
        <taxon>Dikarya</taxon>
        <taxon>Ascomycota</taxon>
        <taxon>Pezizomycotina</taxon>
        <taxon>Pezizomycetes</taxon>
        <taxon>Pezizales</taxon>
        <taxon>Tuberaceae</taxon>
        <taxon>Tuber</taxon>
    </lineage>
</organism>
<evidence type="ECO:0000313" key="2">
    <source>
        <dbReference type="EMBL" id="CUS12186.1"/>
    </source>
</evidence>
<dbReference type="InterPro" id="IPR036047">
    <property type="entry name" value="F-box-like_dom_sf"/>
</dbReference>
<gene>
    <name evidence="2" type="ORF">GSTUAT00003698001</name>
</gene>
<accession>A0A292PX99</accession>
<keyword evidence="3" id="KW-1185">Reference proteome</keyword>
<dbReference type="EMBL" id="LN890999">
    <property type="protein sequence ID" value="CUS12186.1"/>
    <property type="molecule type" value="Genomic_DNA"/>
</dbReference>
<sequence>MNSLPIELTDQIISLLPKRSQLSVRLVNRRLCELATASVFRHVTTYFCKESLERLESIASTPRLARHVRNFECLQYLFVPTPPLHPSYLPKINRVDNGRKLAMSFTHFKTMLAPPGRAYHGEHMKTFYTHYEEQFTEHNSLLPLEPRVLRRAVCAFPHLRCAALRYGKFDHAYYDESWSYTLRDIPLGGKRAHKALTEALAKRAEIGGGEDVLPLEKFEATRIPQMPFDELLGFGCGVGNKGLVEMLTTVNIHIASQKRAVYARFPRRMESEDVLLADVISRMKNITNLRFWMEDCDTVYCNDAYIPLFPISRVHASLSVLFVQGFKFLEGDLLPFIGRRGASVKGLFVSNVAVIGRGVGDAVERVLSALSSAGVVSLLEAPVYTGIEGQELVLSPASSEFGRPGGDQRWEVKREFERNLFGAV</sequence>
<name>A0A292PX99_9PEZI</name>
<dbReference type="InterPro" id="IPR001810">
    <property type="entry name" value="F-box_dom"/>
</dbReference>
<dbReference type="AlphaFoldDB" id="A0A292PX99"/>
<protein>
    <recommendedName>
        <fullName evidence="1">F-box domain-containing protein</fullName>
    </recommendedName>
</protein>
<evidence type="ECO:0000259" key="1">
    <source>
        <dbReference type="PROSITE" id="PS50181"/>
    </source>
</evidence>
<feature type="domain" description="F-box" evidence="1">
    <location>
        <begin position="1"/>
        <end position="43"/>
    </location>
</feature>